<evidence type="ECO:0000313" key="3">
    <source>
        <dbReference type="Proteomes" id="UP000007148"/>
    </source>
</evidence>
<dbReference type="PROSITE" id="PS51212">
    <property type="entry name" value="WSC"/>
    <property type="match status" value="1"/>
</dbReference>
<dbReference type="InterPro" id="IPR002889">
    <property type="entry name" value="WSC_carb-bd"/>
</dbReference>
<dbReference type="AlphaFoldDB" id="G4TZ31"/>
<accession>G4TZ31</accession>
<reference evidence="2 3" key="1">
    <citation type="journal article" date="2011" name="PLoS Pathog.">
        <title>Endophytic Life Strategies Decoded by Genome and Transcriptome Analyses of the Mutualistic Root Symbiont Piriformospora indica.</title>
        <authorList>
            <person name="Zuccaro A."/>
            <person name="Lahrmann U."/>
            <person name="Guldener U."/>
            <person name="Langen G."/>
            <person name="Pfiffi S."/>
            <person name="Biedenkopf D."/>
            <person name="Wong P."/>
            <person name="Samans B."/>
            <person name="Grimm C."/>
            <person name="Basiewicz M."/>
            <person name="Murat C."/>
            <person name="Martin F."/>
            <person name="Kogel K.H."/>
        </authorList>
    </citation>
    <scope>NUCLEOTIDE SEQUENCE [LARGE SCALE GENOMIC DNA]</scope>
    <source>
        <strain evidence="2 3">DSM 11827</strain>
    </source>
</reference>
<sequence>RELGGRDCLDYCESRSYKTALISGGTCDCVHSPPPFTSISDGDCPVTCFDNPQQVCGGGGQDGVTSVSVYTRTYEVACSKV</sequence>
<dbReference type="EMBL" id="CAFZ01000841">
    <property type="protein sequence ID" value="CCA76574.1"/>
    <property type="molecule type" value="Genomic_DNA"/>
</dbReference>
<gene>
    <name evidence="2" type="ORF">PIIN_10566</name>
</gene>
<dbReference type="InParanoid" id="G4TZ31"/>
<dbReference type="HOGENOM" id="CLU_2580369_0_0_1"/>
<feature type="non-terminal residue" evidence="2">
    <location>
        <position position="1"/>
    </location>
</feature>
<protein>
    <recommendedName>
        <fullName evidence="1">WSC domain-containing protein</fullName>
    </recommendedName>
</protein>
<dbReference type="Proteomes" id="UP000007148">
    <property type="component" value="Unassembled WGS sequence"/>
</dbReference>
<feature type="domain" description="WSC" evidence="1">
    <location>
        <begin position="1"/>
        <end position="73"/>
    </location>
</feature>
<evidence type="ECO:0000313" key="2">
    <source>
        <dbReference type="EMBL" id="CCA76574.1"/>
    </source>
</evidence>
<evidence type="ECO:0000259" key="1">
    <source>
        <dbReference type="PROSITE" id="PS51212"/>
    </source>
</evidence>
<organism evidence="2 3">
    <name type="scientific">Serendipita indica (strain DSM 11827)</name>
    <name type="common">Root endophyte fungus</name>
    <name type="synonym">Piriformospora indica</name>
    <dbReference type="NCBI Taxonomy" id="1109443"/>
    <lineage>
        <taxon>Eukaryota</taxon>
        <taxon>Fungi</taxon>
        <taxon>Dikarya</taxon>
        <taxon>Basidiomycota</taxon>
        <taxon>Agaricomycotina</taxon>
        <taxon>Agaricomycetes</taxon>
        <taxon>Sebacinales</taxon>
        <taxon>Serendipitaceae</taxon>
        <taxon>Serendipita</taxon>
    </lineage>
</organism>
<name>G4TZ31_SERID</name>
<dbReference type="Pfam" id="PF01822">
    <property type="entry name" value="WSC"/>
    <property type="match status" value="1"/>
</dbReference>
<comment type="caution">
    <text evidence="2">The sequence shown here is derived from an EMBL/GenBank/DDBJ whole genome shotgun (WGS) entry which is preliminary data.</text>
</comment>
<keyword evidence="3" id="KW-1185">Reference proteome</keyword>
<proteinExistence type="predicted"/>